<dbReference type="EC" id="2.7.7.6" evidence="2 9"/>
<evidence type="ECO:0000259" key="10">
    <source>
        <dbReference type="SMART" id="SM01311"/>
    </source>
</evidence>
<dbReference type="InterPro" id="IPR046950">
    <property type="entry name" value="DNA-dir_Rpol_C_phage-type"/>
</dbReference>
<dbReference type="GO" id="GO:0003899">
    <property type="term" value="F:DNA-directed RNA polymerase activity"/>
    <property type="evidence" value="ECO:0007669"/>
    <property type="project" value="UniProtKB-EC"/>
</dbReference>
<evidence type="ECO:0000256" key="4">
    <source>
        <dbReference type="ARBA" id="ARBA00022679"/>
    </source>
</evidence>
<keyword evidence="3 9" id="KW-0240">DNA-directed RNA polymerase</keyword>
<dbReference type="GO" id="GO:0006390">
    <property type="term" value="P:mitochondrial transcription"/>
    <property type="evidence" value="ECO:0007669"/>
    <property type="project" value="TreeGrafter"/>
</dbReference>
<evidence type="ECO:0000256" key="1">
    <source>
        <dbReference type="ARBA" id="ARBA00009493"/>
    </source>
</evidence>
<comment type="catalytic activity">
    <reaction evidence="8 9">
        <text>RNA(n) + a ribonucleoside 5'-triphosphate = RNA(n+1) + diphosphate</text>
        <dbReference type="Rhea" id="RHEA:21248"/>
        <dbReference type="Rhea" id="RHEA-COMP:14527"/>
        <dbReference type="Rhea" id="RHEA-COMP:17342"/>
        <dbReference type="ChEBI" id="CHEBI:33019"/>
        <dbReference type="ChEBI" id="CHEBI:61557"/>
        <dbReference type="ChEBI" id="CHEBI:140395"/>
        <dbReference type="EC" id="2.7.7.6"/>
    </reaction>
</comment>
<evidence type="ECO:0000256" key="2">
    <source>
        <dbReference type="ARBA" id="ARBA00012418"/>
    </source>
</evidence>
<dbReference type="Gene3D" id="1.10.1320.10">
    <property type="entry name" value="DNA-directed RNA polymerase, N-terminal domain"/>
    <property type="match status" value="1"/>
</dbReference>
<dbReference type="AlphaFoldDB" id="A0A914BXN7"/>
<dbReference type="Gene3D" id="1.10.287.280">
    <property type="match status" value="1"/>
</dbReference>
<dbReference type="WBParaSite" id="ACRNAN_Path_1234.g4825.t2">
    <property type="protein sequence ID" value="ACRNAN_Path_1234.g4825.t2"/>
    <property type="gene ID" value="ACRNAN_Path_1234.g4825"/>
</dbReference>
<evidence type="ECO:0000256" key="9">
    <source>
        <dbReference type="RuleBase" id="RU003805"/>
    </source>
</evidence>
<accession>A0A914BXN7</accession>
<dbReference type="InterPro" id="IPR002092">
    <property type="entry name" value="DNA-dir_Rpol_phage-type"/>
</dbReference>
<keyword evidence="4 9" id="KW-0808">Transferase</keyword>
<dbReference type="Pfam" id="PF00940">
    <property type="entry name" value="RNA_pol"/>
    <property type="match status" value="1"/>
</dbReference>
<dbReference type="PANTHER" id="PTHR10102:SF0">
    <property type="entry name" value="DNA-DIRECTED RNA POLYMERASE, MITOCHONDRIAL"/>
    <property type="match status" value="1"/>
</dbReference>
<dbReference type="InterPro" id="IPR037159">
    <property type="entry name" value="RNA_POL_N_sf"/>
</dbReference>
<comment type="similarity">
    <text evidence="1 9">Belongs to the phage and mitochondrial RNA polymerase family.</text>
</comment>
<dbReference type="PROSITE" id="PS00900">
    <property type="entry name" value="RNA_POL_PHAGE_1"/>
    <property type="match status" value="1"/>
</dbReference>
<dbReference type="SMART" id="SM01311">
    <property type="entry name" value="RPOL_N"/>
    <property type="match status" value="1"/>
</dbReference>
<comment type="function">
    <text evidence="9">DNA-dependent RNA polymerase catalyzes the transcription of DNA into RNA using the four ribonucleoside triphosphates as substrates.</text>
</comment>
<dbReference type="PROSITE" id="PS00489">
    <property type="entry name" value="RNA_POL_PHAGE_2"/>
    <property type="match status" value="1"/>
</dbReference>
<dbReference type="PANTHER" id="PTHR10102">
    <property type="entry name" value="DNA-DIRECTED RNA POLYMERASE, MITOCHONDRIAL"/>
    <property type="match status" value="1"/>
</dbReference>
<feature type="domain" description="DNA-directed RNA polymerase N-terminal" evidence="10">
    <location>
        <begin position="13"/>
        <end position="332"/>
    </location>
</feature>
<evidence type="ECO:0000256" key="6">
    <source>
        <dbReference type="ARBA" id="ARBA00022946"/>
    </source>
</evidence>
<keyword evidence="7 9" id="KW-0804">Transcription</keyword>
<protein>
    <recommendedName>
        <fullName evidence="2 9">DNA-directed RNA polymerase</fullName>
        <ecNumber evidence="2 9">2.7.7.6</ecNumber>
    </recommendedName>
</protein>
<evidence type="ECO:0000256" key="7">
    <source>
        <dbReference type="ARBA" id="ARBA00023163"/>
    </source>
</evidence>
<name>A0A914BXN7_9BILA</name>
<dbReference type="SUPFAM" id="SSF56672">
    <property type="entry name" value="DNA/RNA polymerases"/>
    <property type="match status" value="1"/>
</dbReference>
<dbReference type="Gene3D" id="1.10.150.20">
    <property type="entry name" value="5' to 3' exonuclease, C-terminal subdomain"/>
    <property type="match status" value="1"/>
</dbReference>
<organism evidence="11 12">
    <name type="scientific">Acrobeloides nanus</name>
    <dbReference type="NCBI Taxonomy" id="290746"/>
    <lineage>
        <taxon>Eukaryota</taxon>
        <taxon>Metazoa</taxon>
        <taxon>Ecdysozoa</taxon>
        <taxon>Nematoda</taxon>
        <taxon>Chromadorea</taxon>
        <taxon>Rhabditida</taxon>
        <taxon>Tylenchina</taxon>
        <taxon>Cephalobomorpha</taxon>
        <taxon>Cephaloboidea</taxon>
        <taxon>Cephalobidae</taxon>
        <taxon>Acrobeloides</taxon>
    </lineage>
</organism>
<reference evidence="12" key="1">
    <citation type="submission" date="2022-11" db="UniProtKB">
        <authorList>
            <consortium name="WormBaseParasite"/>
        </authorList>
    </citation>
    <scope>IDENTIFICATION</scope>
</reference>
<evidence type="ECO:0000313" key="11">
    <source>
        <dbReference type="Proteomes" id="UP000887540"/>
    </source>
</evidence>
<sequence>MEELIERWGWRESIFKELEKLASDIVSEPFKTVFSSLDLEEVAHEIYKCILAWLSEGQSLIPLSLCQSQVVNIVWNVYCKGYDNLHQFNREETLNKVYKEYLEYFFDAELARKFTLREHWMECFNKLKETDQKLNGIEFLLSDSNLPDINLREHEMEYNNNGYDKLRLKIYEEKQKDLKAEFTEKAPSILLNAITKACRAKVSVGKNGKVSIVPIFSNAHVSEQEKSEVSAEPQGVRYKTTMMLRVNMRFMDLVIKHEFEKIHFENFRLPMLVPPRPWLDRGAGGPLFTRSRKSFREQVANPNLSVNDEMRKRLTFKTQARPVFDALNDLGSTPWIINRPMLDILTRLFEMCFDKENESLLKLFGIPLHPSTVEIPQLINTRQMQTREEYFSKLKEHQKAIKTRNELNSLYRFMLYRIVLADFYRDKVLYFPHDMDFRGRVYPISPYLNHMGDDINRCLLLFARGRPLGKKGLHWLKLHTINMYGHLKRESHETRLKYADENLDKIIDSAERPFDGEKWWLDADSPLLTLASAIEIRNALSMSDPAEYISHLPVHQDGSCNGLQHYAALGRDFQGGQVVNLLPSEKPQDVYSAVAERVEKKRIFDEENETDAAKKEMLSKLRLYLPQPIPRKVIKQTVMTTVYGVTLIGAREQIARQLKALDVPEEEASTFAKYLTARTFECLGETFKASMEIMEWFKKCASAVTRKAGLCRPMEWVTPLGLPVIQPYANNRYINSDLFLEPINMKQRGAFPPNFVHSLDSTHMMLTTLYCRRAGLTFAAVHDCYWTHACSVDKMNEFCRDQFIALYNQPIIEDLSQSMKKFLHKDLPNDEFLELDDLFTPKFKRGELNIEDIRNSVYFFS</sequence>
<evidence type="ECO:0000256" key="3">
    <source>
        <dbReference type="ARBA" id="ARBA00022478"/>
    </source>
</evidence>
<dbReference type="InterPro" id="IPR043502">
    <property type="entry name" value="DNA/RNA_pol_sf"/>
</dbReference>
<dbReference type="GO" id="GO:0034245">
    <property type="term" value="C:mitochondrial DNA-directed RNA polymerase complex"/>
    <property type="evidence" value="ECO:0007669"/>
    <property type="project" value="TreeGrafter"/>
</dbReference>
<evidence type="ECO:0000256" key="8">
    <source>
        <dbReference type="ARBA" id="ARBA00048552"/>
    </source>
</evidence>
<keyword evidence="6" id="KW-0809">Transit peptide</keyword>
<dbReference type="Proteomes" id="UP000887540">
    <property type="component" value="Unplaced"/>
</dbReference>
<proteinExistence type="inferred from homology"/>
<dbReference type="GO" id="GO:0001018">
    <property type="term" value="F:mitochondrial promoter sequence-specific DNA binding"/>
    <property type="evidence" value="ECO:0007669"/>
    <property type="project" value="TreeGrafter"/>
</dbReference>
<keyword evidence="11" id="KW-1185">Reference proteome</keyword>
<keyword evidence="5 9" id="KW-0548">Nucleotidyltransferase</keyword>
<dbReference type="FunFam" id="1.10.287.280:FF:000001">
    <property type="entry name" value="DNA-directed RNA polymerase"/>
    <property type="match status" value="1"/>
</dbReference>
<evidence type="ECO:0000256" key="5">
    <source>
        <dbReference type="ARBA" id="ARBA00022695"/>
    </source>
</evidence>
<evidence type="ECO:0000313" key="12">
    <source>
        <dbReference type="WBParaSite" id="ACRNAN_Path_1234.g4825.t2"/>
    </source>
</evidence>
<dbReference type="InterPro" id="IPR029262">
    <property type="entry name" value="RPOL_N"/>
</dbReference>